<feature type="transmembrane region" description="Helical" evidence="10">
    <location>
        <begin position="237"/>
        <end position="267"/>
    </location>
</feature>
<evidence type="ECO:0000256" key="5">
    <source>
        <dbReference type="ARBA" id="ARBA00022538"/>
    </source>
</evidence>
<evidence type="ECO:0000313" key="12">
    <source>
        <dbReference type="EMBL" id="MDQ0504595.1"/>
    </source>
</evidence>
<dbReference type="InterPro" id="IPR005170">
    <property type="entry name" value="Transptr-assoc_dom"/>
</dbReference>
<evidence type="ECO:0000256" key="10">
    <source>
        <dbReference type="SAM" id="Phobius"/>
    </source>
</evidence>
<dbReference type="Gene3D" id="1.20.1530.20">
    <property type="match status" value="1"/>
</dbReference>
<evidence type="ECO:0000256" key="7">
    <source>
        <dbReference type="ARBA" id="ARBA00022989"/>
    </source>
</evidence>
<comment type="caution">
    <text evidence="12">The sequence shown here is derived from an EMBL/GenBank/DDBJ whole genome shotgun (WGS) entry which is preliminary data.</text>
</comment>
<dbReference type="NCBIfam" id="NF003715">
    <property type="entry name" value="PRK05326.1-2"/>
    <property type="match status" value="1"/>
</dbReference>
<keyword evidence="13" id="KW-1185">Reference proteome</keyword>
<dbReference type="PROSITE" id="PS51202">
    <property type="entry name" value="RCK_C"/>
    <property type="match status" value="1"/>
</dbReference>
<feature type="domain" description="RCK C-terminal" evidence="11">
    <location>
        <begin position="414"/>
        <end position="492"/>
    </location>
</feature>
<keyword evidence="3" id="KW-0050">Antiport</keyword>
<feature type="transmembrane region" description="Helical" evidence="10">
    <location>
        <begin position="314"/>
        <end position="334"/>
    </location>
</feature>
<evidence type="ECO:0000256" key="3">
    <source>
        <dbReference type="ARBA" id="ARBA00022449"/>
    </source>
</evidence>
<dbReference type="Pfam" id="PF03471">
    <property type="entry name" value="CorC_HlyC"/>
    <property type="match status" value="1"/>
</dbReference>
<dbReference type="NCBIfam" id="NF003716">
    <property type="entry name" value="PRK05326.1-3"/>
    <property type="match status" value="1"/>
</dbReference>
<keyword evidence="2" id="KW-0813">Transport</keyword>
<gene>
    <name evidence="12" type="ORF">QOZ94_001377</name>
</gene>
<accession>A0ABU0LBS2</accession>
<feature type="transmembrane region" description="Helical" evidence="10">
    <location>
        <begin position="207"/>
        <end position="225"/>
    </location>
</feature>
<organism evidence="12 13">
    <name type="scientific">Xanthobacter agilis</name>
    <dbReference type="NCBI Taxonomy" id="47492"/>
    <lineage>
        <taxon>Bacteria</taxon>
        <taxon>Pseudomonadati</taxon>
        <taxon>Pseudomonadota</taxon>
        <taxon>Alphaproteobacteria</taxon>
        <taxon>Hyphomicrobiales</taxon>
        <taxon>Xanthobacteraceae</taxon>
        <taxon>Xanthobacter</taxon>
    </lineage>
</organism>
<feature type="transmembrane region" description="Helical" evidence="10">
    <location>
        <begin position="36"/>
        <end position="56"/>
    </location>
</feature>
<reference evidence="12 13" key="1">
    <citation type="submission" date="2023-07" db="EMBL/GenBank/DDBJ databases">
        <title>Genomic Encyclopedia of Type Strains, Phase IV (KMG-IV): sequencing the most valuable type-strain genomes for metagenomic binning, comparative biology and taxonomic classification.</title>
        <authorList>
            <person name="Goeker M."/>
        </authorList>
    </citation>
    <scope>NUCLEOTIDE SEQUENCE [LARGE SCALE GENOMIC DNA]</scope>
    <source>
        <strain evidence="12 13">DSM 3770</strain>
    </source>
</reference>
<evidence type="ECO:0000256" key="8">
    <source>
        <dbReference type="ARBA" id="ARBA00023065"/>
    </source>
</evidence>
<dbReference type="InterPro" id="IPR006037">
    <property type="entry name" value="RCK_C"/>
</dbReference>
<evidence type="ECO:0000259" key="11">
    <source>
        <dbReference type="PROSITE" id="PS51202"/>
    </source>
</evidence>
<evidence type="ECO:0000256" key="2">
    <source>
        <dbReference type="ARBA" id="ARBA00022448"/>
    </source>
</evidence>
<evidence type="ECO:0000256" key="1">
    <source>
        <dbReference type="ARBA" id="ARBA00004651"/>
    </source>
</evidence>
<dbReference type="PANTHER" id="PTHR32507">
    <property type="entry name" value="NA(+)/H(+) ANTIPORTER 1"/>
    <property type="match status" value="1"/>
</dbReference>
<dbReference type="RefSeq" id="WP_237347158.1">
    <property type="nucleotide sequence ID" value="NZ_JABWGX010000029.1"/>
</dbReference>
<keyword evidence="9 10" id="KW-0472">Membrane</keyword>
<feature type="transmembrane region" description="Helical" evidence="10">
    <location>
        <begin position="68"/>
        <end position="86"/>
    </location>
</feature>
<feature type="transmembrane region" description="Helical" evidence="10">
    <location>
        <begin position="279"/>
        <end position="302"/>
    </location>
</feature>
<feature type="transmembrane region" description="Helical" evidence="10">
    <location>
        <begin position="133"/>
        <end position="151"/>
    </location>
</feature>
<evidence type="ECO:0000313" key="13">
    <source>
        <dbReference type="Proteomes" id="UP001241747"/>
    </source>
</evidence>
<evidence type="ECO:0000256" key="4">
    <source>
        <dbReference type="ARBA" id="ARBA00022475"/>
    </source>
</evidence>
<protein>
    <submittedName>
        <fullName evidence="12">Cell volume regulation protein A</fullName>
    </submittedName>
</protein>
<evidence type="ECO:0000256" key="6">
    <source>
        <dbReference type="ARBA" id="ARBA00022692"/>
    </source>
</evidence>
<keyword evidence="7 10" id="KW-1133">Transmembrane helix</keyword>
<dbReference type="PANTHER" id="PTHR32507:SF7">
    <property type="entry name" value="K(+)_H(+) ANTIPORTER NHAP2"/>
    <property type="match status" value="1"/>
</dbReference>
<sequence>MRTLEATERMGAVVVSNVVLLVVAALLVAGTLSSLLAARFGAPILLLFLLVGVLAGEGGPGGIHFDDYWATYMVGSAALSVILFDGGLRMRMGAMRGAVAPAVTLATVGVVLTAALVGLVATPLLGLSPMEGLLVGAIVASTDAAAVFFLMHAQGLHLGRRVGSVIELESATNDPAAVFLTVLLVELASAHLTDPGFMVLLGAARELVVGAAFGIAGGIVLTVLMNRLDLPAGLHPVLAVAVVVLLFALTSLLHGSGFLAVFLAGFVMGNRPVRAIAPITSFLNAVTWICQIVMFVMLGLLVSPQKILEYALPALGVAAFLILVGRPVAVFACLAPFRFSVDEKAFVSWAGLRGAVSIFLATIPMLAHLPQAEVYFNVAFAVVLVSLVLHGWTMVPAARRFAVALSDPVRSLRRFEIDLPGQMDVELVAYPVAEGAPAVRSGALPAWARLVMVVRGGQTLTPEAAGPLRVGDYAYVLAPPQRVQGLDRLFRPQEAMALTDVAAFPFVGEVRLGDLAGLYGLPVPQEEWGLTIADAFADRASDRVAPGMRITYGRASIEVRDVDDGRVTWAVLRLEGGRLRRGLRWLRRLFGLSESEAEDD</sequence>
<keyword evidence="5" id="KW-0630">Potassium</keyword>
<comment type="subcellular location">
    <subcellularLocation>
        <location evidence="1">Cell membrane</location>
        <topology evidence="1">Multi-pass membrane protein</topology>
    </subcellularLocation>
</comment>
<keyword evidence="8" id="KW-0406">Ion transport</keyword>
<name>A0ABU0LBS2_XANAG</name>
<keyword evidence="6 10" id="KW-0812">Transmembrane</keyword>
<dbReference type="Proteomes" id="UP001241747">
    <property type="component" value="Unassembled WGS sequence"/>
</dbReference>
<keyword evidence="5" id="KW-0633">Potassium transport</keyword>
<dbReference type="Pfam" id="PF00999">
    <property type="entry name" value="Na_H_Exchanger"/>
    <property type="match status" value="1"/>
</dbReference>
<proteinExistence type="predicted"/>
<feature type="transmembrane region" description="Helical" evidence="10">
    <location>
        <begin position="374"/>
        <end position="392"/>
    </location>
</feature>
<feature type="transmembrane region" description="Helical" evidence="10">
    <location>
        <begin position="346"/>
        <end position="368"/>
    </location>
</feature>
<evidence type="ECO:0000256" key="9">
    <source>
        <dbReference type="ARBA" id="ARBA00023136"/>
    </source>
</evidence>
<feature type="transmembrane region" description="Helical" evidence="10">
    <location>
        <begin position="12"/>
        <end position="29"/>
    </location>
</feature>
<dbReference type="InterPro" id="IPR038770">
    <property type="entry name" value="Na+/solute_symporter_sf"/>
</dbReference>
<feature type="transmembrane region" description="Helical" evidence="10">
    <location>
        <begin position="98"/>
        <end position="121"/>
    </location>
</feature>
<keyword evidence="4" id="KW-1003">Cell membrane</keyword>
<dbReference type="EMBL" id="JAUSVY010000003">
    <property type="protein sequence ID" value="MDQ0504595.1"/>
    <property type="molecule type" value="Genomic_DNA"/>
</dbReference>
<dbReference type="InterPro" id="IPR006153">
    <property type="entry name" value="Cation/H_exchanger_TM"/>
</dbReference>